<dbReference type="AlphaFoldDB" id="A0ABD0MQI5"/>
<keyword evidence="3" id="KW-0732">Signal</keyword>
<dbReference type="EMBL" id="JAMKFB020000247">
    <property type="protein sequence ID" value="KAL0151408.1"/>
    <property type="molecule type" value="Genomic_DNA"/>
</dbReference>
<gene>
    <name evidence="7" type="ORF">M9458_053317</name>
</gene>
<sequence>VFMINLLRRSDRRERMLRTLYEQEIACKIIAAVDGKALNVSQIEALGIEMLPGYSDPYHGRPLTKGELGCFLSHYNIWTEIVDRGLKTSLVIEDDLRFEVFFKRRLQNLMDEIKSQRLDWDLMYVKESVCLKQVKLELFVSVDHPEKSVPRIHNLVEADYSYWTLGYAISLRGAQKLLRAEPLKKMLPVDEFLPVMYNKHPM</sequence>
<dbReference type="Proteomes" id="UP001529510">
    <property type="component" value="Unassembled WGS sequence"/>
</dbReference>
<dbReference type="PANTHER" id="PTHR10730:SF28">
    <property type="entry name" value="PROCOLLAGEN GALACTOSYLTRANSFERASE 1"/>
    <property type="match status" value="1"/>
</dbReference>
<accession>A0ABD0MQI5</accession>
<evidence type="ECO:0000259" key="6">
    <source>
        <dbReference type="Pfam" id="PF01755"/>
    </source>
</evidence>
<evidence type="ECO:0000256" key="3">
    <source>
        <dbReference type="ARBA" id="ARBA00022729"/>
    </source>
</evidence>
<evidence type="ECO:0000313" key="8">
    <source>
        <dbReference type="Proteomes" id="UP001529510"/>
    </source>
</evidence>
<dbReference type="CDD" id="cd06532">
    <property type="entry name" value="Glyco_transf_25"/>
    <property type="match status" value="1"/>
</dbReference>
<name>A0ABD0MQI5_CIRMR</name>
<comment type="caution">
    <text evidence="7">The sequence shown here is derived from an EMBL/GenBank/DDBJ whole genome shotgun (WGS) entry which is preliminary data.</text>
</comment>
<proteinExistence type="predicted"/>
<keyword evidence="4" id="KW-0256">Endoplasmic reticulum</keyword>
<dbReference type="PANTHER" id="PTHR10730">
    <property type="entry name" value="PROCOLLAGEN-LYSINE,2-OXOGLUTARATE 5-DIOXYGENASE/GLYCOSYLTRANSFERASE 25 FAMILY MEMBER"/>
    <property type="match status" value="1"/>
</dbReference>
<feature type="non-terminal residue" evidence="7">
    <location>
        <position position="1"/>
    </location>
</feature>
<feature type="domain" description="Glycosyl transferase family 25" evidence="6">
    <location>
        <begin position="1"/>
        <end position="192"/>
    </location>
</feature>
<keyword evidence="1" id="KW-0328">Glycosyltransferase</keyword>
<evidence type="ECO:0000256" key="4">
    <source>
        <dbReference type="ARBA" id="ARBA00022824"/>
    </source>
</evidence>
<dbReference type="InterPro" id="IPR050757">
    <property type="entry name" value="Collagen_mod_GT25"/>
</dbReference>
<evidence type="ECO:0000256" key="5">
    <source>
        <dbReference type="ARBA" id="ARBA00023180"/>
    </source>
</evidence>
<reference evidence="7 8" key="1">
    <citation type="submission" date="2024-05" db="EMBL/GenBank/DDBJ databases">
        <title>Genome sequencing and assembly of Indian major carp, Cirrhinus mrigala (Hamilton, 1822).</title>
        <authorList>
            <person name="Mohindra V."/>
            <person name="Chowdhury L.M."/>
            <person name="Lal K."/>
            <person name="Jena J.K."/>
        </authorList>
    </citation>
    <scope>NUCLEOTIDE SEQUENCE [LARGE SCALE GENOMIC DNA]</scope>
    <source>
        <strain evidence="7">CM1030</strain>
        <tissue evidence="7">Blood</tissue>
    </source>
</reference>
<dbReference type="Pfam" id="PF01755">
    <property type="entry name" value="Glyco_transf_25"/>
    <property type="match status" value="1"/>
</dbReference>
<keyword evidence="8" id="KW-1185">Reference proteome</keyword>
<evidence type="ECO:0000313" key="7">
    <source>
        <dbReference type="EMBL" id="KAL0151408.1"/>
    </source>
</evidence>
<organism evidence="7 8">
    <name type="scientific">Cirrhinus mrigala</name>
    <name type="common">Mrigala</name>
    <dbReference type="NCBI Taxonomy" id="683832"/>
    <lineage>
        <taxon>Eukaryota</taxon>
        <taxon>Metazoa</taxon>
        <taxon>Chordata</taxon>
        <taxon>Craniata</taxon>
        <taxon>Vertebrata</taxon>
        <taxon>Euteleostomi</taxon>
        <taxon>Actinopterygii</taxon>
        <taxon>Neopterygii</taxon>
        <taxon>Teleostei</taxon>
        <taxon>Ostariophysi</taxon>
        <taxon>Cypriniformes</taxon>
        <taxon>Cyprinidae</taxon>
        <taxon>Labeoninae</taxon>
        <taxon>Labeonini</taxon>
        <taxon>Cirrhinus</taxon>
    </lineage>
</organism>
<dbReference type="InterPro" id="IPR002654">
    <property type="entry name" value="Glyco_trans_25"/>
</dbReference>
<evidence type="ECO:0000256" key="2">
    <source>
        <dbReference type="ARBA" id="ARBA00022679"/>
    </source>
</evidence>
<evidence type="ECO:0000256" key="1">
    <source>
        <dbReference type="ARBA" id="ARBA00022676"/>
    </source>
</evidence>
<keyword evidence="2" id="KW-0808">Transferase</keyword>
<protein>
    <recommendedName>
        <fullName evidence="6">Glycosyl transferase family 25 domain-containing protein</fullName>
    </recommendedName>
</protein>
<dbReference type="GO" id="GO:0016757">
    <property type="term" value="F:glycosyltransferase activity"/>
    <property type="evidence" value="ECO:0007669"/>
    <property type="project" value="UniProtKB-KW"/>
</dbReference>
<keyword evidence="5" id="KW-0325">Glycoprotein</keyword>